<reference evidence="5" key="1">
    <citation type="journal article" date="2014" name="Genome Announc.">
        <title>Draft Genome Sequences of Marine Flavobacterium Nonlabens Strains NR17, NR24, NR27, NR32, NR33, and Ara13.</title>
        <authorList>
            <person name="Nakanishi M."/>
            <person name="Meirelles P."/>
            <person name="Suzuki R."/>
            <person name="Takatani N."/>
            <person name="Mino S."/>
            <person name="Suda W."/>
            <person name="Oshima K."/>
            <person name="Hattori M."/>
            <person name="Ohkuma M."/>
            <person name="Hosokawa M."/>
            <person name="Miyashita K."/>
            <person name="Thompson F.L."/>
            <person name="Niwa A."/>
            <person name="Sawabe T."/>
            <person name="Sawabe T."/>
        </authorList>
    </citation>
    <scope>NUCLEOTIDE SEQUENCE [LARGE SCALE GENOMIC DNA]</scope>
    <source>
        <strain evidence="5">JCM 19294</strain>
    </source>
</reference>
<dbReference type="InterPro" id="IPR017871">
    <property type="entry name" value="ABC_transporter-like_CS"/>
</dbReference>
<dbReference type="GO" id="GO:0016887">
    <property type="term" value="F:ATP hydrolysis activity"/>
    <property type="evidence" value="ECO:0007669"/>
    <property type="project" value="InterPro"/>
</dbReference>
<evidence type="ECO:0000259" key="4">
    <source>
        <dbReference type="PROSITE" id="PS50893"/>
    </source>
</evidence>
<feature type="domain" description="ABC transporter" evidence="4">
    <location>
        <begin position="23"/>
        <end position="235"/>
    </location>
</feature>
<dbReference type="eggNOG" id="COG1137">
    <property type="taxonomic scope" value="Bacteria"/>
</dbReference>
<dbReference type="InterPro" id="IPR051782">
    <property type="entry name" value="ABC_Transporter_VariousFunc"/>
</dbReference>
<keyword evidence="2" id="KW-0547">Nucleotide-binding</keyword>
<evidence type="ECO:0000256" key="2">
    <source>
        <dbReference type="ARBA" id="ARBA00022741"/>
    </source>
</evidence>
<dbReference type="InterPro" id="IPR027417">
    <property type="entry name" value="P-loop_NTPase"/>
</dbReference>
<keyword evidence="6" id="KW-1185">Reference proteome</keyword>
<dbReference type="PROSITE" id="PS50893">
    <property type="entry name" value="ABC_TRANSPORTER_2"/>
    <property type="match status" value="1"/>
</dbReference>
<dbReference type="Pfam" id="PF00005">
    <property type="entry name" value="ABC_tran"/>
    <property type="match status" value="1"/>
</dbReference>
<dbReference type="PROSITE" id="PS00211">
    <property type="entry name" value="ABC_TRANSPORTER_1"/>
    <property type="match status" value="1"/>
</dbReference>
<dbReference type="Proteomes" id="UP000029221">
    <property type="component" value="Unassembled WGS sequence"/>
</dbReference>
<dbReference type="EMBL" id="BBML01000004">
    <property type="protein sequence ID" value="GAK97124.1"/>
    <property type="molecule type" value="Genomic_DNA"/>
</dbReference>
<keyword evidence="1" id="KW-0813">Transport</keyword>
<dbReference type="InterPro" id="IPR003439">
    <property type="entry name" value="ABC_transporter-like_ATP-bd"/>
</dbReference>
<dbReference type="Gene3D" id="3.40.50.300">
    <property type="entry name" value="P-loop containing nucleotide triphosphate hydrolases"/>
    <property type="match status" value="1"/>
</dbReference>
<evidence type="ECO:0000256" key="1">
    <source>
        <dbReference type="ARBA" id="ARBA00022448"/>
    </source>
</evidence>
<dbReference type="AlphaFoldDB" id="A0A090Q220"/>
<dbReference type="PANTHER" id="PTHR42939:SF1">
    <property type="entry name" value="ABC TRANSPORTER ATP-BINDING PROTEIN ALBC-RELATED"/>
    <property type="match status" value="1"/>
</dbReference>
<keyword evidence="3 5" id="KW-0067">ATP-binding</keyword>
<sequence>MVIYNPILFSYCFVECTGMDNILQVDSVEKSFGDQKLLSDIYLGCKTGQVVAVIGRNGSGKSTLFKIITGLEKSVHSFVSINDRPINSSSTISKFINYLPQHHFLPNQIRVKTILKLVNCNRLFNHKLIQPFLNNKPKDLSGGQLRLIEVLITIYQPKAFTILDEPFNGLSPLVIDEICLSINEMKAHKGFILSDHRYEDVLKVSDRLFYLNNRHLKEIKSKKELKGLSYLPDYLTN</sequence>
<organism evidence="5 6">
    <name type="scientific">Nonlabens tegetincola</name>
    <dbReference type="NCBI Taxonomy" id="323273"/>
    <lineage>
        <taxon>Bacteria</taxon>
        <taxon>Pseudomonadati</taxon>
        <taxon>Bacteroidota</taxon>
        <taxon>Flavobacteriia</taxon>
        <taxon>Flavobacteriales</taxon>
        <taxon>Flavobacteriaceae</taxon>
        <taxon>Nonlabens</taxon>
    </lineage>
</organism>
<dbReference type="PANTHER" id="PTHR42939">
    <property type="entry name" value="ABC TRANSPORTER ATP-BINDING PROTEIN ALBC-RELATED"/>
    <property type="match status" value="1"/>
</dbReference>
<name>A0A090Q220_9FLAO</name>
<evidence type="ECO:0000313" key="6">
    <source>
        <dbReference type="Proteomes" id="UP000029221"/>
    </source>
</evidence>
<accession>A0A090Q220</accession>
<evidence type="ECO:0000256" key="3">
    <source>
        <dbReference type="ARBA" id="ARBA00022840"/>
    </source>
</evidence>
<dbReference type="SUPFAM" id="SSF52540">
    <property type="entry name" value="P-loop containing nucleoside triphosphate hydrolases"/>
    <property type="match status" value="1"/>
</dbReference>
<dbReference type="GO" id="GO:0005524">
    <property type="term" value="F:ATP binding"/>
    <property type="evidence" value="ECO:0007669"/>
    <property type="project" value="UniProtKB-KW"/>
</dbReference>
<dbReference type="STRING" id="319236.BST91_04450"/>
<gene>
    <name evidence="5" type="ORF">JCM19294_630</name>
</gene>
<proteinExistence type="predicted"/>
<comment type="caution">
    <text evidence="5">The sequence shown here is derived from an EMBL/GenBank/DDBJ whole genome shotgun (WGS) entry which is preliminary data.</text>
</comment>
<evidence type="ECO:0000313" key="5">
    <source>
        <dbReference type="EMBL" id="GAK97124.1"/>
    </source>
</evidence>
<protein>
    <submittedName>
        <fullName evidence="5">ABC transporter ATP-binding protein</fullName>
    </submittedName>
</protein>